<gene>
    <name evidence="1" type="ORF">OJ962_34140</name>
</gene>
<evidence type="ECO:0000313" key="1">
    <source>
        <dbReference type="EMBL" id="MDA0142576.1"/>
    </source>
</evidence>
<organism evidence="1 2">
    <name type="scientific">Solirubrobacter deserti</name>
    <dbReference type="NCBI Taxonomy" id="2282478"/>
    <lineage>
        <taxon>Bacteria</taxon>
        <taxon>Bacillati</taxon>
        <taxon>Actinomycetota</taxon>
        <taxon>Thermoleophilia</taxon>
        <taxon>Solirubrobacterales</taxon>
        <taxon>Solirubrobacteraceae</taxon>
        <taxon>Solirubrobacter</taxon>
    </lineage>
</organism>
<proteinExistence type="predicted"/>
<keyword evidence="2" id="KW-1185">Reference proteome</keyword>
<name>A0ABT4RVL6_9ACTN</name>
<dbReference type="Proteomes" id="UP001147700">
    <property type="component" value="Unassembled WGS sequence"/>
</dbReference>
<evidence type="ECO:0000313" key="2">
    <source>
        <dbReference type="Proteomes" id="UP001147700"/>
    </source>
</evidence>
<reference evidence="1" key="1">
    <citation type="submission" date="2022-10" db="EMBL/GenBank/DDBJ databases">
        <title>The WGS of Solirubrobacter sp. CPCC 204708.</title>
        <authorList>
            <person name="Jiang Z."/>
        </authorList>
    </citation>
    <scope>NUCLEOTIDE SEQUENCE</scope>
    <source>
        <strain evidence="1">CPCC 204708</strain>
    </source>
</reference>
<comment type="caution">
    <text evidence="1">The sequence shown here is derived from an EMBL/GenBank/DDBJ whole genome shotgun (WGS) entry which is preliminary data.</text>
</comment>
<protein>
    <submittedName>
        <fullName evidence="1">Uncharacterized protein</fullName>
    </submittedName>
</protein>
<sequence length="65" mass="7281">MSAIARLMLERLGKPVLVAEAASATEDRIRDRLMGGEERQVLAEIQDETLDLEALASADWRDPTW</sequence>
<dbReference type="EMBL" id="JAPCID010000107">
    <property type="protein sequence ID" value="MDA0142576.1"/>
    <property type="molecule type" value="Genomic_DNA"/>
</dbReference>
<dbReference type="RefSeq" id="WP_202958671.1">
    <property type="nucleotide sequence ID" value="NZ_JAPCID010000107.1"/>
</dbReference>
<accession>A0ABT4RVL6</accession>